<gene>
    <name evidence="2" type="ORF">TWF694_002924</name>
</gene>
<dbReference type="Proteomes" id="UP001365542">
    <property type="component" value="Unassembled WGS sequence"/>
</dbReference>
<comment type="caution">
    <text evidence="2">The sequence shown here is derived from an EMBL/GenBank/DDBJ whole genome shotgun (WGS) entry which is preliminary data.</text>
</comment>
<feature type="compositionally biased region" description="Basic and acidic residues" evidence="1">
    <location>
        <begin position="513"/>
        <end position="522"/>
    </location>
</feature>
<dbReference type="EMBL" id="JAVHJO010000012">
    <property type="protein sequence ID" value="KAK6531753.1"/>
    <property type="molecule type" value="Genomic_DNA"/>
</dbReference>
<feature type="compositionally biased region" description="Polar residues" evidence="1">
    <location>
        <begin position="37"/>
        <end position="46"/>
    </location>
</feature>
<sequence>MEREVFHALSHFRIQWPDCHDFDNWQNPHEGHPVNQPIENNQSQQGNIGGVDHGSTEVKKEESAQVSGADWFTNNANKLISSLERGKGPETVSTPFLSALGRDDGEEGNGNSNDISPVTKTHQVFQPQAFNNTLIEEYRGQPSSSLQVPVHNPSITQSIAPTPIFSQSIQQNLIPQQANVNFPLLPAHENPHVPSSYSSQSFTTQPTNFSFQMPQQQFPRDNAQIPSQYSSQGLFTQSANVQNPSFQHQLPREQSRVPQPSEWLGFPAILPGQAFPYDAKLTNPFKNEAQLKEIVWSELKNRNAWLQSGMPMNQFREVIGRTLVQYAQDLGYSMNAHENSQNDKLMGGYAPLDLNVSEIGFRPSPSEPYHRPAGYKPMFNNPLRSKGRHPDPPNEAIPPLAKVYLVKVPDAPTYLPITGDAIREVCPWWREPAVAVPVRWFPATLFTGKVQSFRAEQFMHENLTFTSLMVQHQLLRLSGMAYQPTQVAREVQPEPAANIHQTESSPSTIGPIRRGDHRDERGQGLGQGVRGRGGHGTDGANSPDKSILGPTRAQDYSGTVFDPGESPCAFDRLNISSID</sequence>
<proteinExistence type="predicted"/>
<evidence type="ECO:0000256" key="1">
    <source>
        <dbReference type="SAM" id="MobiDB-lite"/>
    </source>
</evidence>
<feature type="compositionally biased region" description="Polar residues" evidence="1">
    <location>
        <begin position="499"/>
        <end position="508"/>
    </location>
</feature>
<evidence type="ECO:0000313" key="2">
    <source>
        <dbReference type="EMBL" id="KAK6531753.1"/>
    </source>
</evidence>
<keyword evidence="3" id="KW-1185">Reference proteome</keyword>
<evidence type="ECO:0000313" key="3">
    <source>
        <dbReference type="Proteomes" id="UP001365542"/>
    </source>
</evidence>
<organism evidence="2 3">
    <name type="scientific">Orbilia ellipsospora</name>
    <dbReference type="NCBI Taxonomy" id="2528407"/>
    <lineage>
        <taxon>Eukaryota</taxon>
        <taxon>Fungi</taxon>
        <taxon>Dikarya</taxon>
        <taxon>Ascomycota</taxon>
        <taxon>Pezizomycotina</taxon>
        <taxon>Orbiliomycetes</taxon>
        <taxon>Orbiliales</taxon>
        <taxon>Orbiliaceae</taxon>
        <taxon>Orbilia</taxon>
    </lineage>
</organism>
<feature type="compositionally biased region" description="Gly residues" evidence="1">
    <location>
        <begin position="523"/>
        <end position="537"/>
    </location>
</feature>
<protein>
    <submittedName>
        <fullName evidence="2">Uncharacterized protein</fullName>
    </submittedName>
</protein>
<accession>A0AAV9X0F5</accession>
<dbReference type="AlphaFoldDB" id="A0AAV9X0F5"/>
<name>A0AAV9X0F5_9PEZI</name>
<feature type="region of interest" description="Disordered" evidence="1">
    <location>
        <begin position="26"/>
        <end position="69"/>
    </location>
</feature>
<feature type="compositionally biased region" description="Basic and acidic residues" evidence="1">
    <location>
        <begin position="54"/>
        <end position="63"/>
    </location>
</feature>
<reference evidence="2 3" key="1">
    <citation type="submission" date="2019-10" db="EMBL/GenBank/DDBJ databases">
        <authorList>
            <person name="Palmer J.M."/>
        </authorList>
    </citation>
    <scope>NUCLEOTIDE SEQUENCE [LARGE SCALE GENOMIC DNA]</scope>
    <source>
        <strain evidence="2 3">TWF694</strain>
    </source>
</reference>
<feature type="region of interest" description="Disordered" evidence="1">
    <location>
        <begin position="492"/>
        <end position="579"/>
    </location>
</feature>
<feature type="region of interest" description="Disordered" evidence="1">
    <location>
        <begin position="82"/>
        <end position="117"/>
    </location>
</feature>